<dbReference type="SUPFAM" id="SSF57903">
    <property type="entry name" value="FYVE/PHD zinc finger"/>
    <property type="match status" value="1"/>
</dbReference>
<keyword evidence="7" id="KW-0547">Nucleotide-binding</keyword>
<dbReference type="SUPFAM" id="SSF56112">
    <property type="entry name" value="Protein kinase-like (PK-like)"/>
    <property type="match status" value="1"/>
</dbReference>
<keyword evidence="8" id="KW-0863">Zinc-finger</keyword>
<name>A0A2A6BA19_PRIPA</name>
<dbReference type="InterPro" id="IPR011011">
    <property type="entry name" value="Znf_FYVE_PHD"/>
</dbReference>
<evidence type="ECO:0000313" key="18">
    <source>
        <dbReference type="EnsemblMetazoa" id="PPA07547.1"/>
    </source>
</evidence>
<evidence type="ECO:0000256" key="6">
    <source>
        <dbReference type="ARBA" id="ARBA00022723"/>
    </source>
</evidence>
<dbReference type="FunFam" id="1.10.510.10:FF:000533">
    <property type="entry name" value="cyclin-dependent kinase 10"/>
    <property type="match status" value="1"/>
</dbReference>
<feature type="region of interest" description="Disordered" evidence="17">
    <location>
        <begin position="770"/>
        <end position="874"/>
    </location>
</feature>
<evidence type="ECO:0000256" key="12">
    <source>
        <dbReference type="ARBA" id="ARBA00022840"/>
    </source>
</evidence>
<evidence type="ECO:0000256" key="13">
    <source>
        <dbReference type="ARBA" id="ARBA00023136"/>
    </source>
</evidence>
<accession>A0A8R1YB05</accession>
<dbReference type="InterPro" id="IPR013083">
    <property type="entry name" value="Znf_RING/FYVE/PHD"/>
</dbReference>
<dbReference type="InterPro" id="IPR029021">
    <property type="entry name" value="Prot-tyrosine_phosphatase-like"/>
</dbReference>
<dbReference type="InterPro" id="IPR011009">
    <property type="entry name" value="Kinase-like_dom_sf"/>
</dbReference>
<keyword evidence="10" id="KW-0378">Hydrolase</keyword>
<feature type="compositionally biased region" description="Low complexity" evidence="17">
    <location>
        <begin position="1176"/>
        <end position="1195"/>
    </location>
</feature>
<feature type="binding site" evidence="16">
    <location>
        <begin position="479"/>
        <end position="485"/>
    </location>
    <ligand>
        <name>substrate</name>
    </ligand>
</feature>
<feature type="compositionally biased region" description="Basic and acidic residues" evidence="17">
    <location>
        <begin position="998"/>
        <end position="1016"/>
    </location>
</feature>
<dbReference type="Pfam" id="PF06602">
    <property type="entry name" value="Myotub-related"/>
    <property type="match status" value="1"/>
</dbReference>
<evidence type="ECO:0000256" key="2">
    <source>
        <dbReference type="ARBA" id="ARBA00007471"/>
    </source>
</evidence>
<accession>A0A2A6BA19</accession>
<dbReference type="InterPro" id="IPR000306">
    <property type="entry name" value="Znf_FYVE"/>
</dbReference>
<dbReference type="GO" id="GO:0016020">
    <property type="term" value="C:membrane"/>
    <property type="evidence" value="ECO:0007669"/>
    <property type="project" value="UniProtKB-SubCell"/>
</dbReference>
<dbReference type="PROSITE" id="PS50011">
    <property type="entry name" value="PROTEIN_KINASE_DOM"/>
    <property type="match status" value="1"/>
</dbReference>
<evidence type="ECO:0000256" key="11">
    <source>
        <dbReference type="ARBA" id="ARBA00022833"/>
    </source>
</evidence>
<keyword evidence="9" id="KW-0418">Kinase</keyword>
<keyword evidence="12" id="KW-0067">ATP-binding</keyword>
<feature type="compositionally biased region" description="Acidic residues" evidence="17">
    <location>
        <begin position="830"/>
        <end position="865"/>
    </location>
</feature>
<dbReference type="InterPro" id="IPR010569">
    <property type="entry name" value="Myotubularin-like_Pase_dom"/>
</dbReference>
<evidence type="ECO:0000256" key="16">
    <source>
        <dbReference type="PIRSR" id="PIRSR630564-2"/>
    </source>
</evidence>
<feature type="compositionally biased region" description="Basic and acidic residues" evidence="17">
    <location>
        <begin position="1078"/>
        <end position="1105"/>
    </location>
</feature>
<feature type="compositionally biased region" description="Basic and acidic residues" evidence="17">
    <location>
        <begin position="1029"/>
        <end position="1050"/>
    </location>
</feature>
<dbReference type="Gene3D" id="1.10.510.10">
    <property type="entry name" value="Transferase(Phosphotransferase) domain 1"/>
    <property type="match status" value="1"/>
</dbReference>
<dbReference type="GO" id="GO:0005737">
    <property type="term" value="C:cytoplasm"/>
    <property type="evidence" value="ECO:0000318"/>
    <property type="project" value="GO_Central"/>
</dbReference>
<keyword evidence="6" id="KW-0479">Metal-binding</keyword>
<keyword evidence="11" id="KW-0862">Zinc</keyword>
<dbReference type="GO" id="GO:0004674">
    <property type="term" value="F:protein serine/threonine kinase activity"/>
    <property type="evidence" value="ECO:0007669"/>
    <property type="project" value="UniProtKB-KW"/>
</dbReference>
<dbReference type="SMART" id="SM00220">
    <property type="entry name" value="S_TKc"/>
    <property type="match status" value="1"/>
</dbReference>
<evidence type="ECO:0000256" key="1">
    <source>
        <dbReference type="ARBA" id="ARBA00004370"/>
    </source>
</evidence>
<dbReference type="InterPro" id="IPR008271">
    <property type="entry name" value="Ser/Thr_kinase_AS"/>
</dbReference>
<dbReference type="InterPro" id="IPR017441">
    <property type="entry name" value="Protein_kinase_ATP_BS"/>
</dbReference>
<dbReference type="PROSITE" id="PS00383">
    <property type="entry name" value="TYR_PHOSPHATASE_1"/>
    <property type="match status" value="1"/>
</dbReference>
<dbReference type="Pfam" id="PF00069">
    <property type="entry name" value="Pkinase"/>
    <property type="match status" value="1"/>
</dbReference>
<comment type="subcellular location">
    <subcellularLocation>
        <location evidence="1">Membrane</location>
    </subcellularLocation>
</comment>
<evidence type="ECO:0000256" key="8">
    <source>
        <dbReference type="ARBA" id="ARBA00022771"/>
    </source>
</evidence>
<evidence type="ECO:0000256" key="5">
    <source>
        <dbReference type="ARBA" id="ARBA00022679"/>
    </source>
</evidence>
<dbReference type="PROSITE" id="PS00108">
    <property type="entry name" value="PROTEIN_KINASE_ST"/>
    <property type="match status" value="1"/>
</dbReference>
<dbReference type="PANTHER" id="PTHR10807">
    <property type="entry name" value="MYOTUBULARIN-RELATED"/>
    <property type="match status" value="1"/>
</dbReference>
<feature type="active site" description="Phosphocysteine intermediate" evidence="15">
    <location>
        <position position="479"/>
    </location>
</feature>
<evidence type="ECO:0000256" key="14">
    <source>
        <dbReference type="ARBA" id="ARBA00032571"/>
    </source>
</evidence>
<evidence type="ECO:0000256" key="3">
    <source>
        <dbReference type="ARBA" id="ARBA00012903"/>
    </source>
</evidence>
<dbReference type="InterPro" id="IPR030564">
    <property type="entry name" value="Myotubularin"/>
</dbReference>
<dbReference type="GO" id="GO:0004438">
    <property type="term" value="F:phosphatidylinositol-3-phosphate phosphatase activity"/>
    <property type="evidence" value="ECO:0000318"/>
    <property type="project" value="GO_Central"/>
</dbReference>
<dbReference type="PROSITE" id="PS50178">
    <property type="entry name" value="ZF_FYVE"/>
    <property type="match status" value="1"/>
</dbReference>
<dbReference type="PROSITE" id="PS51339">
    <property type="entry name" value="PPASE_MYOTUBULARIN"/>
    <property type="match status" value="1"/>
</dbReference>
<evidence type="ECO:0000256" key="4">
    <source>
        <dbReference type="ARBA" id="ARBA00022527"/>
    </source>
</evidence>
<dbReference type="GO" id="GO:0046856">
    <property type="term" value="P:phosphatidylinositol dephosphorylation"/>
    <property type="evidence" value="ECO:0000318"/>
    <property type="project" value="GO_Central"/>
</dbReference>
<feature type="region of interest" description="Disordered" evidence="17">
    <location>
        <begin position="658"/>
        <end position="683"/>
    </location>
</feature>
<reference evidence="18" key="2">
    <citation type="submission" date="2022-06" db="UniProtKB">
        <authorList>
            <consortium name="EnsemblMetazoa"/>
        </authorList>
    </citation>
    <scope>IDENTIFICATION</scope>
    <source>
        <strain evidence="18">PS312</strain>
    </source>
</reference>
<protein>
    <recommendedName>
        <fullName evidence="3">phosphatidylinositol-3,5-bisphosphate 3-phosphatase</fullName>
        <ecNumber evidence="3">3.1.3.95</ecNumber>
    </recommendedName>
    <alternativeName>
        <fullName evidence="14">Phosphatidylinositol-3,5-bisphosphate 3-phosphatase</fullName>
    </alternativeName>
</protein>
<dbReference type="SMART" id="SM00064">
    <property type="entry name" value="FYVE"/>
    <property type="match status" value="1"/>
</dbReference>
<dbReference type="PROSITE" id="PS00107">
    <property type="entry name" value="PROTEIN_KINASE_ATP"/>
    <property type="match status" value="1"/>
</dbReference>
<keyword evidence="13" id="KW-0472">Membrane</keyword>
<feature type="compositionally biased region" description="Gly residues" evidence="17">
    <location>
        <begin position="666"/>
        <end position="679"/>
    </location>
</feature>
<evidence type="ECO:0000256" key="9">
    <source>
        <dbReference type="ARBA" id="ARBA00022777"/>
    </source>
</evidence>
<proteinExistence type="inferred from homology"/>
<dbReference type="FunFam" id="3.30.200.20:FF:000042">
    <property type="entry name" value="Aurora kinase A"/>
    <property type="match status" value="1"/>
</dbReference>
<dbReference type="EC" id="3.1.3.95" evidence="3"/>
<dbReference type="PANTHER" id="PTHR10807:SF129">
    <property type="entry name" value="MYOTUBULARIN-RELATED PROTEIN 3"/>
    <property type="match status" value="1"/>
</dbReference>
<dbReference type="InterPro" id="IPR017455">
    <property type="entry name" value="Znf_FYVE-rel"/>
</dbReference>
<dbReference type="InterPro" id="IPR000719">
    <property type="entry name" value="Prot_kinase_dom"/>
</dbReference>
<dbReference type="CDD" id="cd14507">
    <property type="entry name" value="PTP-MTM-like"/>
    <property type="match status" value="1"/>
</dbReference>
<reference evidence="19" key="1">
    <citation type="journal article" date="2008" name="Nat. Genet.">
        <title>The Pristionchus pacificus genome provides a unique perspective on nematode lifestyle and parasitism.</title>
        <authorList>
            <person name="Dieterich C."/>
            <person name="Clifton S.W."/>
            <person name="Schuster L.N."/>
            <person name="Chinwalla A."/>
            <person name="Delehaunty K."/>
            <person name="Dinkelacker I."/>
            <person name="Fulton L."/>
            <person name="Fulton R."/>
            <person name="Godfrey J."/>
            <person name="Minx P."/>
            <person name="Mitreva M."/>
            <person name="Roeseler W."/>
            <person name="Tian H."/>
            <person name="Witte H."/>
            <person name="Yang S.P."/>
            <person name="Wilson R.K."/>
            <person name="Sommer R.J."/>
        </authorList>
    </citation>
    <scope>NUCLEOTIDE SEQUENCE [LARGE SCALE GENOMIC DNA]</scope>
    <source>
        <strain evidence="19">PS312</strain>
    </source>
</reference>
<comment type="similarity">
    <text evidence="2">Belongs to the protein-tyrosine phosphatase family. Non-receptor class myotubularin subfamily.</text>
</comment>
<sequence length="1723" mass="195389">MRVCHEYNRSTTLCVSFILLVLWTRCFASRLLHCFCAISVVALALIVRSSCYARVLLDWIDWIMSGCRRESDPLWVIISGLIDRLMSTPVDVPGRNIPNDSLGQISTSPDMSFIECAMSPEHFKMLNMSNALAKPDCPFPLIPGEVLEEVAEFPNSKGYLTNYRLIILSLPGGQTKVEAIAIGNMDAIDSSPNSDVLHILCKDARVIRVQTSSLEQTVVWFKKLTALAQAKPAASLFAIKFSKSMEGRTENWCSSVSTPEFACDEHAIFNRWGMDPNYFCVVDYNQDYSICASYPRNLIVPKGMDKREIESLRDYRMLGRIPAVAWHCPVKNVLLLRASQPRTALMNWRNEKDEKFLRLVTEYTTTKRDSVREEDMGRIRIFDCRSYMASIGNRIKGGGSEREEHYSNMKLEYCSLPNIHNVRYTFESLRKLFNPPVEQATFLSSLQATNWLSNVMAILIHSNKAADQLDKGRNVLIHCSDGWDRTTQLVTLVKILVDPYYRTIKGLEELIRRDWIGYGHKFSDRNGISGTDTNERCPVFLQWLDALHQIHVKFPTKFQYSMAYLVKLAAHTSSGLFTSFCFNTVQEMETVLENERAAPFPIWRMLNSDKCYENALYDKGTECRIRAPDNMQSMKLWNEVYRCQEVACLLTNDEERRVREGREEGGGGGKEGGTEGTGQGPRSKSRRRVVVCMECGVQCAECVMCAAEREDLRKEVRRAKVNDRKRNASEPSDFGHEEVPEFMLKREEENGIIALIEAQIDRVRDDAQAHVEHLSDEEEEEREDEEGWGNEEWVEEWNESSEEDEDMAVENPRDGDEEEVFDMSGVKNGEEEEEDPLFLDPRGEEEAEEEEEVENEAEEEEDEELNNSNDSHISGVSIFSESERRELDHLADWHLENPGTKSLSVNFTDPVHKGIEMVSAAMDACADLCVDAYARGLLSLRAPSGNEEEEDGGRVKRARLSEEDKENEEEEESEEEGDEKSSESSEEDEDEEGGEGGGEERPKERDDERDERRDSKDYEDDYSFLESDQSGREGKNEESAEDTEIVKSEEISAPGEYRGIFTSIANRLTNWMPSLSGMKKESKEKKNMVEPERECAQANSAERETTNGMERSMVKSRSSESIASTSESSQMFPSAPVNPLRATESDEEGESRERRSTRTSSASGEALAIMNGGGSTVTSSSTATPSPSTTTASSSDLRTMLDNDGLVRFSDPAQESARKRFAELEENVSKKKEERQRMRSEMSDVSIGGRADDEPFQMDDIMSDASIVDEHEIFYAPRHNGTQVNASHCSVCRHAFNFANHKMNCNSCGRAVCASCSSHSYMETSDGVARTRKACTDCYCKMHSTPTPLTPSSHLTTSNGGGSGCPDGMVFRNVTHNEDLEDKNVMEKLTYYSIRNGKMMEVPRDAHMYGECRKVNEFEKLNRVGAGTYGVVYRARDTRTKEIVALKKMRREVMYRGISESILREVTLLTELRHENIVKMKEVALGRDVKSIFLVMEFCEQDLTSIMQHYEDPFDESQVKCLMKQLLTALEFLHLHYVIHRDLKLSNLLLNGSGILKVADFGLARTFADEKSIMTPCVVTLWYRAPELLFGSQQQSAAVDLWAVGCILGELITHNPLLPGQTEIDQINKIIQLLGTPSETLWPELADMPNIQSFTLKEQPFNNISTKFERSNQATVDLLNEFFIFNPRFRISASKALKHKYFDEYPVACDPILMPTYRQHRND</sequence>
<evidence type="ECO:0000256" key="10">
    <source>
        <dbReference type="ARBA" id="ARBA00022801"/>
    </source>
</evidence>
<feature type="region of interest" description="Disordered" evidence="17">
    <location>
        <begin position="943"/>
        <end position="1052"/>
    </location>
</feature>
<feature type="binding site" evidence="16">
    <location>
        <begin position="393"/>
        <end position="396"/>
    </location>
    <ligand>
        <name>substrate</name>
    </ligand>
</feature>
<feature type="region of interest" description="Disordered" evidence="17">
    <location>
        <begin position="1231"/>
        <end position="1257"/>
    </location>
</feature>
<evidence type="ECO:0000313" key="19">
    <source>
        <dbReference type="Proteomes" id="UP000005239"/>
    </source>
</evidence>
<dbReference type="GO" id="GO:0106018">
    <property type="term" value="F:phosphatidylinositol-3,5-bisphosphate phosphatase activity"/>
    <property type="evidence" value="ECO:0000318"/>
    <property type="project" value="GO_Central"/>
</dbReference>
<organism evidence="18 19">
    <name type="scientific">Pristionchus pacificus</name>
    <name type="common">Parasitic nematode worm</name>
    <dbReference type="NCBI Taxonomy" id="54126"/>
    <lineage>
        <taxon>Eukaryota</taxon>
        <taxon>Metazoa</taxon>
        <taxon>Ecdysozoa</taxon>
        <taxon>Nematoda</taxon>
        <taxon>Chromadorea</taxon>
        <taxon>Rhabditida</taxon>
        <taxon>Rhabditina</taxon>
        <taxon>Diplogasteromorpha</taxon>
        <taxon>Diplogasteroidea</taxon>
        <taxon>Neodiplogasteridae</taxon>
        <taxon>Pristionchus</taxon>
    </lineage>
</organism>
<gene>
    <name evidence="18" type="primary">WBGene00097101</name>
</gene>
<evidence type="ECO:0000256" key="17">
    <source>
        <dbReference type="SAM" id="MobiDB-lite"/>
    </source>
</evidence>
<dbReference type="GO" id="GO:0052629">
    <property type="term" value="F:phosphatidylinositol-3,5-bisphosphate 3-phosphatase activity"/>
    <property type="evidence" value="ECO:0007669"/>
    <property type="project" value="UniProtKB-EC"/>
</dbReference>
<evidence type="ECO:0000256" key="15">
    <source>
        <dbReference type="PIRSR" id="PIRSR630564-1"/>
    </source>
</evidence>
<dbReference type="GO" id="GO:0008270">
    <property type="term" value="F:zinc ion binding"/>
    <property type="evidence" value="ECO:0007669"/>
    <property type="project" value="UniProtKB-KW"/>
</dbReference>
<feature type="compositionally biased region" description="Low complexity" evidence="17">
    <location>
        <begin position="1119"/>
        <end position="1129"/>
    </location>
</feature>
<feature type="binding site" evidence="16">
    <location>
        <begin position="418"/>
        <end position="419"/>
    </location>
    <ligand>
        <name>substrate</name>
    </ligand>
</feature>
<keyword evidence="19" id="KW-1185">Reference proteome</keyword>
<feature type="compositionally biased region" description="Acidic residues" evidence="17">
    <location>
        <begin position="963"/>
        <end position="994"/>
    </location>
</feature>
<keyword evidence="5" id="KW-0808">Transferase</keyword>
<feature type="compositionally biased region" description="Basic and acidic residues" evidence="17">
    <location>
        <begin position="1231"/>
        <end position="1242"/>
    </location>
</feature>
<evidence type="ECO:0000256" key="7">
    <source>
        <dbReference type="ARBA" id="ARBA00022741"/>
    </source>
</evidence>
<keyword evidence="4" id="KW-0723">Serine/threonine-protein kinase</keyword>
<dbReference type="SUPFAM" id="SSF52799">
    <property type="entry name" value="(Phosphotyrosine protein) phosphatases II"/>
    <property type="match status" value="1"/>
</dbReference>
<dbReference type="InterPro" id="IPR016130">
    <property type="entry name" value="Tyr_Pase_AS"/>
</dbReference>
<dbReference type="GO" id="GO:0005524">
    <property type="term" value="F:ATP binding"/>
    <property type="evidence" value="ECO:0007669"/>
    <property type="project" value="UniProtKB-UniRule"/>
</dbReference>
<dbReference type="SUPFAM" id="SSF50729">
    <property type="entry name" value="PH domain-like"/>
    <property type="match status" value="1"/>
</dbReference>
<dbReference type="Pfam" id="PF01363">
    <property type="entry name" value="FYVE"/>
    <property type="match status" value="1"/>
</dbReference>
<dbReference type="Proteomes" id="UP000005239">
    <property type="component" value="Unassembled WGS sequence"/>
</dbReference>
<feature type="compositionally biased region" description="Acidic residues" evidence="17">
    <location>
        <begin position="775"/>
        <end position="808"/>
    </location>
</feature>
<feature type="region of interest" description="Disordered" evidence="17">
    <location>
        <begin position="1075"/>
        <end position="1197"/>
    </location>
</feature>
<dbReference type="Gene3D" id="3.30.200.20">
    <property type="entry name" value="Phosphorylase Kinase, domain 1"/>
    <property type="match status" value="1"/>
</dbReference>
<dbReference type="Gene3D" id="3.30.40.10">
    <property type="entry name" value="Zinc/RING finger domain, C3HC4 (zinc finger)"/>
    <property type="match status" value="1"/>
</dbReference>
<dbReference type="CDD" id="cd00065">
    <property type="entry name" value="FYVE_like_SF"/>
    <property type="match status" value="1"/>
</dbReference>
<dbReference type="EnsemblMetazoa" id="PPA07547.1">
    <property type="protein sequence ID" value="PPA07547.1"/>
    <property type="gene ID" value="WBGene00097101"/>
</dbReference>